<dbReference type="EMBL" id="CACVBM020000421">
    <property type="protein sequence ID" value="CAA7018829.1"/>
    <property type="molecule type" value="Genomic_DNA"/>
</dbReference>
<name>A0A6D2HXY6_9BRAS</name>
<sequence length="96" mass="11132">MPVLLRNCPHLDTLILKINAEMRAPAFPGRTKVFTDILSSENDRDSRVSRNYERDDPKVYKLILEMIGLYNKLLSCDVQLLVSDFLDEKWTAQGYI</sequence>
<proteinExistence type="predicted"/>
<accession>A0A6D2HXY6</accession>
<organism evidence="1 2">
    <name type="scientific">Microthlaspi erraticum</name>
    <dbReference type="NCBI Taxonomy" id="1685480"/>
    <lineage>
        <taxon>Eukaryota</taxon>
        <taxon>Viridiplantae</taxon>
        <taxon>Streptophyta</taxon>
        <taxon>Embryophyta</taxon>
        <taxon>Tracheophyta</taxon>
        <taxon>Spermatophyta</taxon>
        <taxon>Magnoliopsida</taxon>
        <taxon>eudicotyledons</taxon>
        <taxon>Gunneridae</taxon>
        <taxon>Pentapetalae</taxon>
        <taxon>rosids</taxon>
        <taxon>malvids</taxon>
        <taxon>Brassicales</taxon>
        <taxon>Brassicaceae</taxon>
        <taxon>Coluteocarpeae</taxon>
        <taxon>Microthlaspi</taxon>
    </lineage>
</organism>
<dbReference type="AlphaFoldDB" id="A0A6D2HXY6"/>
<reference evidence="1" key="1">
    <citation type="submission" date="2020-01" db="EMBL/GenBank/DDBJ databases">
        <authorList>
            <person name="Mishra B."/>
        </authorList>
    </citation>
    <scope>NUCLEOTIDE SEQUENCE [LARGE SCALE GENOMIC DNA]</scope>
</reference>
<dbReference type="Proteomes" id="UP000467841">
    <property type="component" value="Unassembled WGS sequence"/>
</dbReference>
<protein>
    <submittedName>
        <fullName evidence="1">Uncharacterized protein</fullName>
    </submittedName>
</protein>
<comment type="caution">
    <text evidence="1">The sequence shown here is derived from an EMBL/GenBank/DDBJ whole genome shotgun (WGS) entry which is preliminary data.</text>
</comment>
<keyword evidence="2" id="KW-1185">Reference proteome</keyword>
<evidence type="ECO:0000313" key="1">
    <source>
        <dbReference type="EMBL" id="CAA7018829.1"/>
    </source>
</evidence>
<gene>
    <name evidence="1" type="ORF">MERR_LOCUS6064</name>
</gene>
<evidence type="ECO:0000313" key="2">
    <source>
        <dbReference type="Proteomes" id="UP000467841"/>
    </source>
</evidence>